<dbReference type="Proteomes" id="UP001209535">
    <property type="component" value="Unassembled WGS sequence"/>
</dbReference>
<dbReference type="InterPro" id="IPR036890">
    <property type="entry name" value="HATPase_C_sf"/>
</dbReference>
<comment type="caution">
    <text evidence="4">The sequence shown here is derived from an EMBL/GenBank/DDBJ whole genome shotgun (WGS) entry which is preliminary data.</text>
</comment>
<dbReference type="SUPFAM" id="SSF55874">
    <property type="entry name" value="ATPase domain of HSP90 chaperone/DNA topoisomerase II/histidine kinase"/>
    <property type="match status" value="1"/>
</dbReference>
<keyword evidence="5" id="KW-1185">Reference proteome</keyword>
<dbReference type="GO" id="GO:0005524">
    <property type="term" value="F:ATP binding"/>
    <property type="evidence" value="ECO:0007669"/>
    <property type="project" value="UniProtKB-KW"/>
</dbReference>
<gene>
    <name evidence="4" type="ORF">OEZ60_07845</name>
</gene>
<sequence length="173" mass="18869">MSRPLFTAPGMISDGETGSPRREPAGRVSAPSTGEGFHLCFEADPCTVRRVLGQAVAELARGLSRDDAGTLELALAEVLNNIVEHAYDGRTSGQVEVCLHREAGWICCRIVDSGHAMPALTLPEGRMRPLPPRLDDLPEGGWGWSLIRTLATDLAYRREDGSNYLTFRLPLSR</sequence>
<dbReference type="CDD" id="cd16936">
    <property type="entry name" value="HATPase_RsbW-like"/>
    <property type="match status" value="1"/>
</dbReference>
<accession>A0ABT2X1V5</accession>
<dbReference type="Pfam" id="PF13581">
    <property type="entry name" value="HATPase_c_2"/>
    <property type="match status" value="1"/>
</dbReference>
<dbReference type="InterPro" id="IPR050267">
    <property type="entry name" value="Anti-sigma-factor_SerPK"/>
</dbReference>
<dbReference type="PANTHER" id="PTHR35526">
    <property type="entry name" value="ANTI-SIGMA-F FACTOR RSBW-RELATED"/>
    <property type="match status" value="1"/>
</dbReference>
<proteinExistence type="predicted"/>
<dbReference type="PANTHER" id="PTHR35526:SF3">
    <property type="entry name" value="ANTI-SIGMA-F FACTOR RSBW"/>
    <property type="match status" value="1"/>
</dbReference>
<keyword evidence="4" id="KW-0067">ATP-binding</keyword>
<feature type="domain" description="Histidine kinase/HSP90-like ATPase" evidence="3">
    <location>
        <begin position="41"/>
        <end position="168"/>
    </location>
</feature>
<dbReference type="EMBL" id="JAOVQO010000006">
    <property type="protein sequence ID" value="MCU9847917.1"/>
    <property type="molecule type" value="Genomic_DNA"/>
</dbReference>
<name>A0ABT2X1V5_9RHOB</name>
<feature type="region of interest" description="Disordered" evidence="2">
    <location>
        <begin position="1"/>
        <end position="32"/>
    </location>
</feature>
<evidence type="ECO:0000256" key="2">
    <source>
        <dbReference type="SAM" id="MobiDB-lite"/>
    </source>
</evidence>
<keyword evidence="1" id="KW-0418">Kinase</keyword>
<keyword evidence="1" id="KW-0723">Serine/threonine-protein kinase</keyword>
<keyword evidence="1" id="KW-0808">Transferase</keyword>
<keyword evidence="4" id="KW-0547">Nucleotide-binding</keyword>
<dbReference type="InterPro" id="IPR003594">
    <property type="entry name" value="HATPase_dom"/>
</dbReference>
<evidence type="ECO:0000313" key="4">
    <source>
        <dbReference type="EMBL" id="MCU9847917.1"/>
    </source>
</evidence>
<evidence type="ECO:0000313" key="5">
    <source>
        <dbReference type="Proteomes" id="UP001209535"/>
    </source>
</evidence>
<evidence type="ECO:0000256" key="1">
    <source>
        <dbReference type="ARBA" id="ARBA00022527"/>
    </source>
</evidence>
<protein>
    <submittedName>
        <fullName evidence="4">ATP-binding protein</fullName>
    </submittedName>
</protein>
<evidence type="ECO:0000259" key="3">
    <source>
        <dbReference type="Pfam" id="PF13581"/>
    </source>
</evidence>
<organism evidence="4 5">
    <name type="scientific">Albidovulum salinarum</name>
    <dbReference type="NCBI Taxonomy" id="2984153"/>
    <lineage>
        <taxon>Bacteria</taxon>
        <taxon>Pseudomonadati</taxon>
        <taxon>Pseudomonadota</taxon>
        <taxon>Alphaproteobacteria</taxon>
        <taxon>Rhodobacterales</taxon>
        <taxon>Paracoccaceae</taxon>
        <taxon>Albidovulum</taxon>
    </lineage>
</organism>
<reference evidence="4 5" key="1">
    <citation type="submission" date="2022-10" db="EMBL/GenBank/DDBJ databases">
        <title>Defluviimonas sp. nov., isolated from ocean surface sediments.</title>
        <authorList>
            <person name="He W."/>
            <person name="Wang L."/>
            <person name="Zhang D.-F."/>
        </authorList>
    </citation>
    <scope>NUCLEOTIDE SEQUENCE [LARGE SCALE GENOMIC DNA]</scope>
    <source>
        <strain evidence="4 5">WL0024</strain>
    </source>
</reference>
<dbReference type="Gene3D" id="3.30.565.10">
    <property type="entry name" value="Histidine kinase-like ATPase, C-terminal domain"/>
    <property type="match status" value="1"/>
</dbReference>
<dbReference type="RefSeq" id="WP_263334828.1">
    <property type="nucleotide sequence ID" value="NZ_JAOVQO010000006.1"/>
</dbReference>